<comment type="caution">
    <text evidence="2">The sequence shown here is derived from an EMBL/GenBank/DDBJ whole genome shotgun (WGS) entry which is preliminary data.</text>
</comment>
<protein>
    <recommendedName>
        <fullName evidence="1">General stress protein 17M-like domain-containing protein</fullName>
    </recommendedName>
</protein>
<dbReference type="InterPro" id="IPR025889">
    <property type="entry name" value="GSP17M-like_dom"/>
</dbReference>
<evidence type="ECO:0000313" key="3">
    <source>
        <dbReference type="Proteomes" id="UP000028549"/>
    </source>
</evidence>
<dbReference type="Pfam" id="PF11181">
    <property type="entry name" value="YflT"/>
    <property type="match status" value="1"/>
</dbReference>
<sequence length="113" mass="13129">MKPKFKVFHDDEQLKESIDRLRHDGIRDEDIYILSHDNDHVRRDRKETDANKIGVGVTGVGTAIKNVFRSKDDKLVVKMEEIGFDTEMAEKLEEELDKGKTLLVVRNQDEVTF</sequence>
<dbReference type="EMBL" id="JNVC02000001">
    <property type="protein sequence ID" value="KEZ53591.1"/>
    <property type="molecule type" value="Genomic_DNA"/>
</dbReference>
<dbReference type="STRING" id="246786.GS18_0200960"/>
<evidence type="ECO:0000259" key="1">
    <source>
        <dbReference type="Pfam" id="PF11181"/>
    </source>
</evidence>
<dbReference type="Proteomes" id="UP000028549">
    <property type="component" value="Unassembled WGS sequence"/>
</dbReference>
<accession>A0A084H1X9</accession>
<dbReference type="OrthoDB" id="2353304at2"/>
<proteinExistence type="predicted"/>
<organism evidence="2 3">
    <name type="scientific">Metabacillus indicus</name>
    <name type="common">Bacillus indicus</name>
    <dbReference type="NCBI Taxonomy" id="246786"/>
    <lineage>
        <taxon>Bacteria</taxon>
        <taxon>Bacillati</taxon>
        <taxon>Bacillota</taxon>
        <taxon>Bacilli</taxon>
        <taxon>Bacillales</taxon>
        <taxon>Bacillaceae</taxon>
        <taxon>Metabacillus</taxon>
    </lineage>
</organism>
<reference evidence="2 3" key="1">
    <citation type="journal article" date="2005" name="Int. J. Syst. Evol. Microbiol.">
        <title>Bacillus cibi sp. nov., isolated from jeotgal, a traditional Korean fermented seafood.</title>
        <authorList>
            <person name="Yoon J.H."/>
            <person name="Lee C.H."/>
            <person name="Oh T.K."/>
        </authorList>
    </citation>
    <scope>NUCLEOTIDE SEQUENCE [LARGE SCALE GENOMIC DNA]</scope>
    <source>
        <strain evidence="2 3">DSM 16189</strain>
    </source>
</reference>
<name>A0A084H1X9_METID</name>
<gene>
    <name evidence="2" type="ORF">GS18_0200960</name>
</gene>
<dbReference type="RefSeq" id="WP_029282390.1">
    <property type="nucleotide sequence ID" value="NZ_JAXAWW010000008.1"/>
</dbReference>
<dbReference type="AlphaFoldDB" id="A0A084H1X9"/>
<keyword evidence="3" id="KW-1185">Reference proteome</keyword>
<evidence type="ECO:0000313" key="2">
    <source>
        <dbReference type="EMBL" id="KEZ53591.1"/>
    </source>
</evidence>
<feature type="domain" description="General stress protein 17M-like" evidence="1">
    <location>
        <begin position="5"/>
        <end position="99"/>
    </location>
</feature>